<name>A0A3D8IN74_9HELI</name>
<organism evidence="6 7">
    <name type="scientific">Helicobacter didelphidarum</name>
    <dbReference type="NCBI Taxonomy" id="2040648"/>
    <lineage>
        <taxon>Bacteria</taxon>
        <taxon>Pseudomonadati</taxon>
        <taxon>Campylobacterota</taxon>
        <taxon>Epsilonproteobacteria</taxon>
        <taxon>Campylobacterales</taxon>
        <taxon>Helicobacteraceae</taxon>
        <taxon>Helicobacter</taxon>
    </lineage>
</organism>
<evidence type="ECO:0000259" key="5">
    <source>
        <dbReference type="SMART" id="SM00849"/>
    </source>
</evidence>
<evidence type="ECO:0000256" key="3">
    <source>
        <dbReference type="ARBA" id="ARBA00022801"/>
    </source>
</evidence>
<dbReference type="AlphaFoldDB" id="A0A3D8IN74"/>
<evidence type="ECO:0000256" key="4">
    <source>
        <dbReference type="ARBA" id="ARBA00022833"/>
    </source>
</evidence>
<dbReference type="Gene3D" id="3.60.15.10">
    <property type="entry name" value="Ribonuclease Z/Hydroxyacylglutathione hydrolase-like"/>
    <property type="match status" value="1"/>
</dbReference>
<comment type="cofactor">
    <cofactor evidence="1">
        <name>Zn(2+)</name>
        <dbReference type="ChEBI" id="CHEBI:29105"/>
    </cofactor>
</comment>
<dbReference type="GO" id="GO:0016787">
    <property type="term" value="F:hydrolase activity"/>
    <property type="evidence" value="ECO:0007669"/>
    <property type="project" value="UniProtKB-KW"/>
</dbReference>
<dbReference type="SMART" id="SM00849">
    <property type="entry name" value="Lactamase_B"/>
    <property type="match status" value="1"/>
</dbReference>
<reference evidence="6 7" key="1">
    <citation type="submission" date="2018-04" db="EMBL/GenBank/DDBJ databases">
        <title>Novel Campyloabacter and Helicobacter Species and Strains.</title>
        <authorList>
            <person name="Mannion A.J."/>
            <person name="Shen Z."/>
            <person name="Fox J.G."/>
        </authorList>
    </citation>
    <scope>NUCLEOTIDE SEQUENCE [LARGE SCALE GENOMIC DNA]</scope>
    <source>
        <strain evidence="6 7">MIT 17-337</strain>
    </source>
</reference>
<keyword evidence="3 6" id="KW-0378">Hydrolase</keyword>
<evidence type="ECO:0000313" key="7">
    <source>
        <dbReference type="Proteomes" id="UP000256379"/>
    </source>
</evidence>
<dbReference type="InterPro" id="IPR051453">
    <property type="entry name" value="MBL_Glyoxalase_II"/>
</dbReference>
<dbReference type="GO" id="GO:0046872">
    <property type="term" value="F:metal ion binding"/>
    <property type="evidence" value="ECO:0007669"/>
    <property type="project" value="UniProtKB-KW"/>
</dbReference>
<protein>
    <submittedName>
        <fullName evidence="6">MBL fold metallo-hydrolase</fullName>
    </submittedName>
</protein>
<comment type="caution">
    <text evidence="6">The sequence shown here is derived from an EMBL/GenBank/DDBJ whole genome shotgun (WGS) entry which is preliminary data.</text>
</comment>
<feature type="domain" description="Metallo-beta-lactamase" evidence="5">
    <location>
        <begin position="12"/>
        <end position="182"/>
    </location>
</feature>
<accession>A0A3D8IN74</accession>
<dbReference type="EMBL" id="NXLQ01000008">
    <property type="protein sequence ID" value="RDU66021.1"/>
    <property type="molecule type" value="Genomic_DNA"/>
</dbReference>
<proteinExistence type="predicted"/>
<dbReference type="RefSeq" id="WP_115542972.1">
    <property type="nucleotide sequence ID" value="NZ_NXLQ01000008.1"/>
</dbReference>
<dbReference type="Pfam" id="PF00753">
    <property type="entry name" value="Lactamase_B"/>
    <property type="match status" value="1"/>
</dbReference>
<evidence type="ECO:0000256" key="2">
    <source>
        <dbReference type="ARBA" id="ARBA00022723"/>
    </source>
</evidence>
<evidence type="ECO:0000313" key="6">
    <source>
        <dbReference type="EMBL" id="RDU66021.1"/>
    </source>
</evidence>
<evidence type="ECO:0000256" key="1">
    <source>
        <dbReference type="ARBA" id="ARBA00001947"/>
    </source>
</evidence>
<dbReference type="SUPFAM" id="SSF56281">
    <property type="entry name" value="Metallo-hydrolase/oxidoreductase"/>
    <property type="match status" value="1"/>
</dbReference>
<dbReference type="InterPro" id="IPR001279">
    <property type="entry name" value="Metallo-B-lactamas"/>
</dbReference>
<dbReference type="PANTHER" id="PTHR46233">
    <property type="entry name" value="HYDROXYACYLGLUTATHIONE HYDROLASE GLOC"/>
    <property type="match status" value="1"/>
</dbReference>
<keyword evidence="2" id="KW-0479">Metal-binding</keyword>
<dbReference type="PANTHER" id="PTHR46233:SF3">
    <property type="entry name" value="HYDROXYACYLGLUTATHIONE HYDROLASE GLOC"/>
    <property type="match status" value="1"/>
</dbReference>
<dbReference type="InterPro" id="IPR036866">
    <property type="entry name" value="RibonucZ/Hydroxyglut_hydro"/>
</dbReference>
<keyword evidence="4" id="KW-0862">Zinc</keyword>
<keyword evidence="7" id="KW-1185">Reference proteome</keyword>
<sequence>MEIQKKASGDYQTNTYILHFNSPNTIDFAIDPSFANDWVFNNTSNLKAIFITHGHFDHIWEAHILRKRTGAKIYCPKQDSFMMESDCFNLGLTPCCADVYIENDKTITTLNVEGIEVKYWHFPGHTPGCSIIEIDHHFFSGDFIFQRSIGRCDFPYSNPKDMKDSLQRFLTISYDFPIHPGHGEDTSVFAEKHSIPKWLKYLDLESSRQQILS</sequence>
<dbReference type="OrthoDB" id="9802991at2"/>
<dbReference type="CDD" id="cd06262">
    <property type="entry name" value="metallo-hydrolase-like_MBL-fold"/>
    <property type="match status" value="1"/>
</dbReference>
<gene>
    <name evidence="6" type="ORF">CQA53_05155</name>
</gene>
<dbReference type="Proteomes" id="UP000256379">
    <property type="component" value="Unassembled WGS sequence"/>
</dbReference>